<feature type="transmembrane region" description="Helical" evidence="1">
    <location>
        <begin position="399"/>
        <end position="418"/>
    </location>
</feature>
<keyword evidence="1" id="KW-0812">Transmembrane</keyword>
<feature type="transmembrane region" description="Helical" evidence="1">
    <location>
        <begin position="21"/>
        <end position="42"/>
    </location>
</feature>
<accession>A0ABQ0PYY0</accession>
<feature type="transmembrane region" description="Helical" evidence="1">
    <location>
        <begin position="98"/>
        <end position="116"/>
    </location>
</feature>
<feature type="transmembrane region" description="Helical" evidence="1">
    <location>
        <begin position="293"/>
        <end position="310"/>
    </location>
</feature>
<feature type="transmembrane region" description="Helical" evidence="1">
    <location>
        <begin position="338"/>
        <end position="360"/>
    </location>
</feature>
<dbReference type="Proteomes" id="UP001062776">
    <property type="component" value="Unassembled WGS sequence"/>
</dbReference>
<protein>
    <submittedName>
        <fullName evidence="2">Uncharacterized protein</fullName>
    </submittedName>
</protein>
<comment type="caution">
    <text evidence="2">The sequence shown here is derived from an EMBL/GenBank/DDBJ whole genome shotgun (WGS) entry which is preliminary data.</text>
</comment>
<evidence type="ECO:0000313" key="3">
    <source>
        <dbReference type="Proteomes" id="UP001062776"/>
    </source>
</evidence>
<reference evidence="2" key="1">
    <citation type="submission" date="2013-04" db="EMBL/GenBank/DDBJ databases">
        <title>The genome sequencing project of 58 acetic acid bacteria.</title>
        <authorList>
            <person name="Okamoto-Kainuma A."/>
            <person name="Ishikawa M."/>
            <person name="Umino S."/>
            <person name="Koizumi Y."/>
            <person name="Shiwa Y."/>
            <person name="Yoshikawa H."/>
            <person name="Matsutani M."/>
            <person name="Matsushita K."/>
        </authorList>
    </citation>
    <scope>NUCLEOTIDE SEQUENCE</scope>
    <source>
        <strain evidence="2">NRIC 0535</strain>
    </source>
</reference>
<keyword evidence="1" id="KW-0472">Membrane</keyword>
<keyword evidence="1" id="KW-1133">Transmembrane helix</keyword>
<evidence type="ECO:0000313" key="2">
    <source>
        <dbReference type="EMBL" id="GBQ85056.1"/>
    </source>
</evidence>
<feature type="transmembrane region" description="Helical" evidence="1">
    <location>
        <begin position="430"/>
        <end position="447"/>
    </location>
</feature>
<feature type="transmembrane region" description="Helical" evidence="1">
    <location>
        <begin position="177"/>
        <end position="194"/>
    </location>
</feature>
<feature type="transmembrane region" description="Helical" evidence="1">
    <location>
        <begin position="253"/>
        <end position="281"/>
    </location>
</feature>
<dbReference type="RefSeq" id="WP_264814490.1">
    <property type="nucleotide sequence ID" value="NZ_BAPV01000004.1"/>
</dbReference>
<gene>
    <name evidence="2" type="ORF">AA0535_0662</name>
</gene>
<name>A0ABQ0PYY0_9PROT</name>
<dbReference type="EMBL" id="BAPV01000004">
    <property type="protein sequence ID" value="GBQ85056.1"/>
    <property type="molecule type" value="Genomic_DNA"/>
</dbReference>
<feature type="transmembrane region" description="Helical" evidence="1">
    <location>
        <begin position="366"/>
        <end position="392"/>
    </location>
</feature>
<organism evidence="2 3">
    <name type="scientific">Asaia krungthepensis NRIC 0535</name>
    <dbReference type="NCBI Taxonomy" id="1307925"/>
    <lineage>
        <taxon>Bacteria</taxon>
        <taxon>Pseudomonadati</taxon>
        <taxon>Pseudomonadota</taxon>
        <taxon>Alphaproteobacteria</taxon>
        <taxon>Acetobacterales</taxon>
        <taxon>Acetobacteraceae</taxon>
        <taxon>Asaia</taxon>
    </lineage>
</organism>
<proteinExistence type="predicted"/>
<sequence length="462" mass="51555">MRDCLTALRLYASPVFLRENFFWIVGAIYAVLCFSMAIAAHAHLTQPEDARITFTLAISSWWLTLLSSFTAINAHYWRQTRSPMTFLMPRLRRAEYRAVLVVLLVAFFILSIPPLLLEARLLNTIALEALALALYSGADQVGPSQLRRKPRRVRLVATRILFLFVLAPRVQRLIFDAPWPAALALLLASSAVTLHELRFTDFRLDPAPPLSDTSSRFSDMAARFRGRSGFLMWRPPFLPRVPVKNLARFERPVTLIIGSVGLTLCFSLLSVAVPAITLFHMPPPGYFRHSLPQSARQVMMFAGIGLCFWMRERGDWPFLLTLTPFGSKHNFVREILRLHLGCALMAGAATGLTTAVMLWMDERMSLPLGLATGMADALLLVGCTCIPALAFLTPRLNRPSIIALLNIMCVLVVLQFAALTMSESMSPLRWLLPCCAVAAAGLVYLIVPRTLAGQDWPIEPPR</sequence>
<keyword evidence="3" id="KW-1185">Reference proteome</keyword>
<evidence type="ECO:0000256" key="1">
    <source>
        <dbReference type="SAM" id="Phobius"/>
    </source>
</evidence>
<feature type="transmembrane region" description="Helical" evidence="1">
    <location>
        <begin position="54"/>
        <end position="77"/>
    </location>
</feature>